<dbReference type="PIR" id="G72371">
    <property type="entry name" value="G72371"/>
</dbReference>
<evidence type="ECO:0000313" key="3">
    <source>
        <dbReference type="Proteomes" id="UP000008183"/>
    </source>
</evidence>
<reference evidence="2 3" key="1">
    <citation type="journal article" date="1999" name="Nature">
        <title>Evidence for lateral gene transfer between Archaea and Bacteria from genome sequence of Thermotoga maritima.</title>
        <authorList>
            <person name="Nelson K.E."/>
            <person name="Clayton R.A."/>
            <person name="Gill S.R."/>
            <person name="Gwinn M.L."/>
            <person name="Dodson R.J."/>
            <person name="Haft D.H."/>
            <person name="Hickey E.K."/>
            <person name="Peterson J.D."/>
            <person name="Nelson W.C."/>
            <person name="Ketchum K.A."/>
            <person name="McDonald L."/>
            <person name="Utterback T.R."/>
            <person name="Malek J.A."/>
            <person name="Linher K.D."/>
            <person name="Garrett M.M."/>
            <person name="Stewart A.M."/>
            <person name="Cotton M.D."/>
            <person name="Pratt M.S."/>
            <person name="Phillips C.A."/>
            <person name="Richardson D."/>
            <person name="Heidelberg J."/>
            <person name="Sutton G.G."/>
            <person name="Fleischmann R.D."/>
            <person name="White O."/>
            <person name="Salzberg S.L."/>
            <person name="Smith H.O."/>
            <person name="Venter J.C."/>
            <person name="Fraser C.M."/>
        </authorList>
    </citation>
    <scope>NUCLEOTIDE SEQUENCE [LARGE SCALE GENOMIC DNA]</scope>
    <source>
        <strain evidence="3">ATCC 43589 / DSM 3109 / JCM 10099 / NBRC 100826 / MSB8</strain>
    </source>
</reference>
<dbReference type="EnsemblBacteria" id="AAD35556">
    <property type="protein sequence ID" value="AAD35556"/>
    <property type="gene ID" value="TM_0471"/>
</dbReference>
<dbReference type="AlphaFoldDB" id="Q9WYU2"/>
<dbReference type="PaxDb" id="243274-THEMA_02335"/>
<feature type="domain" description="GGDEF" evidence="1">
    <location>
        <begin position="131"/>
        <end position="231"/>
    </location>
</feature>
<dbReference type="SMR" id="Q9WYU2"/>
<evidence type="ECO:0000313" key="2">
    <source>
        <dbReference type="EMBL" id="AAD35556.1"/>
    </source>
</evidence>
<dbReference type="Proteomes" id="UP000008183">
    <property type="component" value="Chromosome"/>
</dbReference>
<organism evidence="2 3">
    <name type="scientific">Thermotoga maritima (strain ATCC 43589 / DSM 3109 / JCM 10099 / NBRC 100826 / MSB8)</name>
    <dbReference type="NCBI Taxonomy" id="243274"/>
    <lineage>
        <taxon>Bacteria</taxon>
        <taxon>Thermotogati</taxon>
        <taxon>Thermotogota</taxon>
        <taxon>Thermotogae</taxon>
        <taxon>Thermotogales</taxon>
        <taxon>Thermotogaceae</taxon>
        <taxon>Thermotoga</taxon>
    </lineage>
</organism>
<keyword evidence="3" id="KW-1185">Reference proteome</keyword>
<dbReference type="InterPro" id="IPR043128">
    <property type="entry name" value="Rev_trsase/Diguanyl_cyclase"/>
</dbReference>
<dbReference type="OrthoDB" id="37602at2"/>
<dbReference type="PATRIC" id="fig|243274.5.peg.478"/>
<dbReference type="PROSITE" id="PS50887">
    <property type="entry name" value="GGDEF"/>
    <property type="match status" value="1"/>
</dbReference>
<sequence length="231" mass="27219">MHVSPRTHRRFETAQILPGDGEMKVKIDLEDEKLRERIASIVQEAGFFINESADVIITDDLKKQGRWVILVSKNVPEKVPEGVLDVIDPRLPDFLLRRKFEMMKAYLIFPFGILSYLEDEFEKSKRYGFPLSVIYLFFEDDGTARRVYELLRELLRSSDRFDFLKRNEIMIVLPGTSKEGAERLLKRLKRKFLRLDWTKQPMLEYGVAQVEDWMETVEDLLASLESSLRRL</sequence>
<dbReference type="KEGG" id="tma:TM0471"/>
<dbReference type="InParanoid" id="Q9WYU2"/>
<dbReference type="EMBL" id="AE000512">
    <property type="protein sequence ID" value="AAD35556.1"/>
    <property type="molecule type" value="Genomic_DNA"/>
</dbReference>
<protein>
    <recommendedName>
        <fullName evidence="1">GGDEF domain-containing protein</fullName>
    </recommendedName>
</protein>
<dbReference type="SUPFAM" id="SSF55073">
    <property type="entry name" value="Nucleotide cyclase"/>
    <property type="match status" value="1"/>
</dbReference>
<evidence type="ECO:0000259" key="1">
    <source>
        <dbReference type="PROSITE" id="PS50887"/>
    </source>
</evidence>
<dbReference type="Gene3D" id="3.30.70.270">
    <property type="match status" value="1"/>
</dbReference>
<name>Q9WYU2_THEMA</name>
<dbReference type="InterPro" id="IPR000160">
    <property type="entry name" value="GGDEF_dom"/>
</dbReference>
<proteinExistence type="predicted"/>
<gene>
    <name evidence="2" type="ordered locus">TM_0471</name>
</gene>
<dbReference type="InterPro" id="IPR029787">
    <property type="entry name" value="Nucleotide_cyclase"/>
</dbReference>
<accession>Q9WYU2</accession>